<evidence type="ECO:0000256" key="1">
    <source>
        <dbReference type="SAM" id="Phobius"/>
    </source>
</evidence>
<name>A0AAJ6YSQ5_9HYME</name>
<feature type="transmembrane region" description="Helical" evidence="1">
    <location>
        <begin position="102"/>
        <end position="123"/>
    </location>
</feature>
<keyword evidence="4" id="KW-1185">Reference proteome</keyword>
<sequence length="158" mass="18051">MKRVETGLLYFLCLAMIFVSFCYPIDHQNRYGQDCKLDVVDDTCGFNGRCKQENDKTGAKCTCQQGYMYINRECKMVQRKATTLITVTSDSIPNETEEGNSIAVIFLVPTCLIIIAALSYFGAQRYKWVQRFRQFHQNRYGSVLVTRGDSDDDDPPIA</sequence>
<dbReference type="PROSITE" id="PS01186">
    <property type="entry name" value="EGF_2"/>
    <property type="match status" value="1"/>
</dbReference>
<reference evidence="5" key="1">
    <citation type="submission" date="2025-08" db="UniProtKB">
        <authorList>
            <consortium name="RefSeq"/>
        </authorList>
    </citation>
    <scope>IDENTIFICATION</scope>
</reference>
<dbReference type="RefSeq" id="XP_011503481.1">
    <property type="nucleotide sequence ID" value="XM_011505179.1"/>
</dbReference>
<organism evidence="4 5">
    <name type="scientific">Ceratosolen solmsi marchali</name>
    <dbReference type="NCBI Taxonomy" id="326594"/>
    <lineage>
        <taxon>Eukaryota</taxon>
        <taxon>Metazoa</taxon>
        <taxon>Ecdysozoa</taxon>
        <taxon>Arthropoda</taxon>
        <taxon>Hexapoda</taxon>
        <taxon>Insecta</taxon>
        <taxon>Pterygota</taxon>
        <taxon>Neoptera</taxon>
        <taxon>Endopterygota</taxon>
        <taxon>Hymenoptera</taxon>
        <taxon>Apocrita</taxon>
        <taxon>Proctotrupomorpha</taxon>
        <taxon>Chalcidoidea</taxon>
        <taxon>Agaonidae</taxon>
        <taxon>Agaoninae</taxon>
        <taxon>Ceratosolen</taxon>
    </lineage>
</organism>
<keyword evidence="2" id="KW-0732">Signal</keyword>
<keyword evidence="1" id="KW-0472">Membrane</keyword>
<dbReference type="InterPro" id="IPR000742">
    <property type="entry name" value="EGF"/>
</dbReference>
<protein>
    <submittedName>
        <fullName evidence="5">Uncharacterized protein LOC105366661</fullName>
    </submittedName>
</protein>
<proteinExistence type="predicted"/>
<accession>A0AAJ6YSQ5</accession>
<evidence type="ECO:0000313" key="5">
    <source>
        <dbReference type="RefSeq" id="XP_011503481.1"/>
    </source>
</evidence>
<keyword evidence="1" id="KW-0812">Transmembrane</keyword>
<feature type="domain" description="EGF-like" evidence="3">
    <location>
        <begin position="61"/>
        <end position="74"/>
    </location>
</feature>
<evidence type="ECO:0000259" key="3">
    <source>
        <dbReference type="PROSITE" id="PS01186"/>
    </source>
</evidence>
<dbReference type="KEGG" id="csol:105366661"/>
<dbReference type="Proteomes" id="UP000695007">
    <property type="component" value="Unplaced"/>
</dbReference>
<feature type="signal peptide" evidence="2">
    <location>
        <begin position="1"/>
        <end position="22"/>
    </location>
</feature>
<dbReference type="AlphaFoldDB" id="A0AAJ6YSQ5"/>
<keyword evidence="1" id="KW-1133">Transmembrane helix</keyword>
<evidence type="ECO:0000313" key="4">
    <source>
        <dbReference type="Proteomes" id="UP000695007"/>
    </source>
</evidence>
<gene>
    <name evidence="5" type="primary">LOC105366661</name>
</gene>
<evidence type="ECO:0000256" key="2">
    <source>
        <dbReference type="SAM" id="SignalP"/>
    </source>
</evidence>
<dbReference type="GeneID" id="105366661"/>
<feature type="chain" id="PRO_5042490453" evidence="2">
    <location>
        <begin position="23"/>
        <end position="158"/>
    </location>
</feature>